<protein>
    <recommendedName>
        <fullName evidence="6">BolA-like protein 3</fullName>
    </recommendedName>
</protein>
<dbReference type="GO" id="GO:0005759">
    <property type="term" value="C:mitochondrial matrix"/>
    <property type="evidence" value="ECO:0007669"/>
    <property type="project" value="TreeGrafter"/>
</dbReference>
<comment type="caution">
    <text evidence="4">The sequence shown here is derived from an EMBL/GenBank/DDBJ whole genome shotgun (WGS) entry which is preliminary data.</text>
</comment>
<evidence type="ECO:0000313" key="3">
    <source>
        <dbReference type="EMBL" id="PAA63752.1"/>
    </source>
</evidence>
<dbReference type="EMBL" id="NIVC01000750">
    <property type="protein sequence ID" value="PAA77337.1"/>
    <property type="molecule type" value="Genomic_DNA"/>
</dbReference>
<dbReference type="Gene3D" id="3.30.300.90">
    <property type="entry name" value="BolA-like"/>
    <property type="match status" value="1"/>
</dbReference>
<comment type="similarity">
    <text evidence="1 2">Belongs to the BolA/IbaG family.</text>
</comment>
<dbReference type="InterPro" id="IPR036065">
    <property type="entry name" value="BolA-like_sf"/>
</dbReference>
<proteinExistence type="inferred from homology"/>
<feature type="non-terminal residue" evidence="4">
    <location>
        <position position="1"/>
    </location>
</feature>
<dbReference type="InterPro" id="IPR002634">
    <property type="entry name" value="BolA"/>
</dbReference>
<dbReference type="Proteomes" id="UP000215902">
    <property type="component" value="Unassembled WGS sequence"/>
</dbReference>
<reference evidence="4 5" key="1">
    <citation type="submission" date="2017-06" db="EMBL/GenBank/DDBJ databases">
        <title>A platform for efficient transgenesis in Macrostomum lignano, a flatworm model organism for stem cell research.</title>
        <authorList>
            <person name="Berezikov E."/>
        </authorList>
    </citation>
    <scope>NUCLEOTIDE SEQUENCE [LARGE SCALE GENOMIC DNA]</scope>
    <source>
        <strain evidence="4">DV1</strain>
        <tissue evidence="4">Whole organism</tissue>
    </source>
</reference>
<evidence type="ECO:0000313" key="4">
    <source>
        <dbReference type="EMBL" id="PAA77337.1"/>
    </source>
</evidence>
<dbReference type="EMBL" id="NIVC01001816">
    <property type="protein sequence ID" value="PAA63752.1"/>
    <property type="molecule type" value="Genomic_DNA"/>
</dbReference>
<dbReference type="STRING" id="282301.A0A267FW86"/>
<dbReference type="SUPFAM" id="SSF82657">
    <property type="entry name" value="BolA-like"/>
    <property type="match status" value="1"/>
</dbReference>
<dbReference type="PANTHER" id="PTHR46188:SF1">
    <property type="entry name" value="BOLA-LIKE PROTEIN 3"/>
    <property type="match status" value="1"/>
</dbReference>
<organism evidence="4 5">
    <name type="scientific">Macrostomum lignano</name>
    <dbReference type="NCBI Taxonomy" id="282301"/>
    <lineage>
        <taxon>Eukaryota</taxon>
        <taxon>Metazoa</taxon>
        <taxon>Spiralia</taxon>
        <taxon>Lophotrochozoa</taxon>
        <taxon>Platyhelminthes</taxon>
        <taxon>Rhabditophora</taxon>
        <taxon>Macrostomorpha</taxon>
        <taxon>Macrostomida</taxon>
        <taxon>Macrostomidae</taxon>
        <taxon>Macrostomum</taxon>
    </lineage>
</organism>
<keyword evidence="5" id="KW-1185">Reference proteome</keyword>
<dbReference type="OrthoDB" id="203381at2759"/>
<dbReference type="PANTHER" id="PTHR46188">
    <property type="entry name" value="BOLA-LIKE PROTEIN 3"/>
    <property type="match status" value="1"/>
</dbReference>
<sequence>SLQRVTALTMGSRHVSLLRSTIRLASFLLSTSQRQHFYHCLSRPLNLCSQLTTRPLVSVVASCYSNNNNSNSTRVATDGEKQIESALRTAFPGTRSVTVEDVSGGCGQMYQVRIVADEFRGARTLAQHRMVKAALAKFIPDMHGLSIDTEAPPAADGAPSK</sequence>
<evidence type="ECO:0000256" key="2">
    <source>
        <dbReference type="RuleBase" id="RU003860"/>
    </source>
</evidence>
<name>A0A267FW86_9PLAT</name>
<evidence type="ECO:0000256" key="1">
    <source>
        <dbReference type="ARBA" id="ARBA00005578"/>
    </source>
</evidence>
<dbReference type="Pfam" id="PF01722">
    <property type="entry name" value="BolA"/>
    <property type="match status" value="1"/>
</dbReference>
<dbReference type="InterPro" id="IPR052275">
    <property type="entry name" value="Mt_Fe-S_assembly_factor"/>
</dbReference>
<dbReference type="AlphaFoldDB" id="A0A267FW86"/>
<gene>
    <name evidence="3" type="ORF">BOX15_Mlig004579g1</name>
    <name evidence="4" type="ORF">BOX15_Mlig004579g3</name>
</gene>
<evidence type="ECO:0008006" key="6">
    <source>
        <dbReference type="Google" id="ProtNLM"/>
    </source>
</evidence>
<evidence type="ECO:0000313" key="5">
    <source>
        <dbReference type="Proteomes" id="UP000215902"/>
    </source>
</evidence>
<accession>A0A267FW86</accession>